<organism evidence="2 3">
    <name type="scientific">Candidatus Woesebacteria bacterium GW2011_GWB1_39_10</name>
    <dbReference type="NCBI Taxonomy" id="1618572"/>
    <lineage>
        <taxon>Bacteria</taxon>
        <taxon>Candidatus Woeseibacteriota</taxon>
    </lineage>
</organism>
<evidence type="ECO:0000256" key="1">
    <source>
        <dbReference type="SAM" id="MobiDB-lite"/>
    </source>
</evidence>
<evidence type="ECO:0000313" key="2">
    <source>
        <dbReference type="EMBL" id="KKQ92733.1"/>
    </source>
</evidence>
<proteinExistence type="predicted"/>
<feature type="compositionally biased region" description="Pro residues" evidence="1">
    <location>
        <begin position="45"/>
        <end position="59"/>
    </location>
</feature>
<gene>
    <name evidence="2" type="ORF">UT17_C0001G0112</name>
</gene>
<dbReference type="Proteomes" id="UP000034774">
    <property type="component" value="Unassembled WGS sequence"/>
</dbReference>
<sequence length="80" mass="7852">MDPNATNPIVPAADPNAPVQAPVMPGTDQPVGTPAPVEPVMPVEPAMPEPEAPAMPTPAPTEGTGDATGGMPPVVPPATV</sequence>
<feature type="region of interest" description="Disordered" evidence="1">
    <location>
        <begin position="1"/>
        <end position="80"/>
    </location>
</feature>
<protein>
    <submittedName>
        <fullName evidence="2">Uncharacterized protein</fullName>
    </submittedName>
</protein>
<dbReference type="STRING" id="1618572.UT17_C0001G0112"/>
<reference evidence="2 3" key="1">
    <citation type="journal article" date="2015" name="Nature">
        <title>rRNA introns, odd ribosomes, and small enigmatic genomes across a large radiation of phyla.</title>
        <authorList>
            <person name="Brown C.T."/>
            <person name="Hug L.A."/>
            <person name="Thomas B.C."/>
            <person name="Sharon I."/>
            <person name="Castelle C.J."/>
            <person name="Singh A."/>
            <person name="Wilkins M.J."/>
            <person name="Williams K.H."/>
            <person name="Banfield J.F."/>
        </authorList>
    </citation>
    <scope>NUCLEOTIDE SEQUENCE [LARGE SCALE GENOMIC DNA]</scope>
</reference>
<dbReference type="EMBL" id="LBVU01000001">
    <property type="protein sequence ID" value="KKQ92733.1"/>
    <property type="molecule type" value="Genomic_DNA"/>
</dbReference>
<name>A0A0G0LLG7_9BACT</name>
<evidence type="ECO:0000313" key="3">
    <source>
        <dbReference type="Proteomes" id="UP000034774"/>
    </source>
</evidence>
<comment type="caution">
    <text evidence="2">The sequence shown here is derived from an EMBL/GenBank/DDBJ whole genome shotgun (WGS) entry which is preliminary data.</text>
</comment>
<dbReference type="AlphaFoldDB" id="A0A0G0LLG7"/>
<accession>A0A0G0LLG7</accession>
<feature type="compositionally biased region" description="Low complexity" evidence="1">
    <location>
        <begin position="34"/>
        <end position="44"/>
    </location>
</feature>